<dbReference type="AlphaFoldDB" id="A0A0E0PUP9"/>
<organism evidence="2 3">
    <name type="scientific">Oryza rufipogon</name>
    <name type="common">Brownbeard rice</name>
    <name type="synonym">Asian wild rice</name>
    <dbReference type="NCBI Taxonomy" id="4529"/>
    <lineage>
        <taxon>Eukaryota</taxon>
        <taxon>Viridiplantae</taxon>
        <taxon>Streptophyta</taxon>
        <taxon>Embryophyta</taxon>
        <taxon>Tracheophyta</taxon>
        <taxon>Spermatophyta</taxon>
        <taxon>Magnoliopsida</taxon>
        <taxon>Liliopsida</taxon>
        <taxon>Poales</taxon>
        <taxon>Poaceae</taxon>
        <taxon>BOP clade</taxon>
        <taxon>Oryzoideae</taxon>
        <taxon>Oryzeae</taxon>
        <taxon>Oryzinae</taxon>
        <taxon>Oryza</taxon>
    </lineage>
</organism>
<feature type="region of interest" description="Disordered" evidence="1">
    <location>
        <begin position="52"/>
        <end position="78"/>
    </location>
</feature>
<dbReference type="Proteomes" id="UP000008022">
    <property type="component" value="Unassembled WGS sequence"/>
</dbReference>
<feature type="compositionally biased region" description="Low complexity" evidence="1">
    <location>
        <begin position="52"/>
        <end position="65"/>
    </location>
</feature>
<evidence type="ECO:0000313" key="2">
    <source>
        <dbReference type="EnsemblPlants" id="ORUFI06G06550.1"/>
    </source>
</evidence>
<accession>A0A0E0PUP9</accession>
<feature type="compositionally biased region" description="Polar residues" evidence="1">
    <location>
        <begin position="66"/>
        <end position="78"/>
    </location>
</feature>
<protein>
    <submittedName>
        <fullName evidence="2">Uncharacterized protein</fullName>
    </submittedName>
</protein>
<reference evidence="3" key="1">
    <citation type="submission" date="2013-06" db="EMBL/GenBank/DDBJ databases">
        <authorList>
            <person name="Zhao Q."/>
        </authorList>
    </citation>
    <scope>NUCLEOTIDE SEQUENCE</scope>
    <source>
        <strain evidence="3">cv. W1943</strain>
    </source>
</reference>
<dbReference type="EnsemblPlants" id="ORUFI06G06550.1">
    <property type="protein sequence ID" value="ORUFI06G06550.1"/>
    <property type="gene ID" value="ORUFI06G06550"/>
</dbReference>
<dbReference type="HOGENOM" id="CLU_2472986_0_0_1"/>
<reference evidence="2" key="2">
    <citation type="submission" date="2015-06" db="UniProtKB">
        <authorList>
            <consortium name="EnsemblPlants"/>
        </authorList>
    </citation>
    <scope>IDENTIFICATION</scope>
</reference>
<dbReference type="Gramene" id="ORUFI06G06550.1">
    <property type="protein sequence ID" value="ORUFI06G06550.1"/>
    <property type="gene ID" value="ORUFI06G06550"/>
</dbReference>
<name>A0A0E0PUP9_ORYRU</name>
<sequence length="88" mass="9887">MSRRMKPPFKPPEKAVQVLNKKSEAYQKKKEKKEVKKTERWGCRSIRVLRAPATPRPRSLRLSPPETATASPPLSTASIPSCSFGILV</sequence>
<keyword evidence="3" id="KW-1185">Reference proteome</keyword>
<evidence type="ECO:0000256" key="1">
    <source>
        <dbReference type="SAM" id="MobiDB-lite"/>
    </source>
</evidence>
<proteinExistence type="predicted"/>
<evidence type="ECO:0000313" key="3">
    <source>
        <dbReference type="Proteomes" id="UP000008022"/>
    </source>
</evidence>